<name>A0A933L485_9HYPH</name>
<accession>A0A933L485</accession>
<proteinExistence type="predicted"/>
<dbReference type="PANTHER" id="PTHR43664">
    <property type="entry name" value="MONOAMINE OXIDASE-RELATED"/>
    <property type="match status" value="1"/>
</dbReference>
<reference evidence="2" key="1">
    <citation type="submission" date="2020-07" db="EMBL/GenBank/DDBJ databases">
        <title>Huge and variable diversity of episymbiotic CPR bacteria and DPANN archaea in groundwater ecosystems.</title>
        <authorList>
            <person name="He C.Y."/>
            <person name="Keren R."/>
            <person name="Whittaker M."/>
            <person name="Farag I.F."/>
            <person name="Doudna J."/>
            <person name="Cate J.H.D."/>
            <person name="Banfield J.F."/>
        </authorList>
    </citation>
    <scope>NUCLEOTIDE SEQUENCE</scope>
    <source>
        <strain evidence="2">NC_groundwater_1586_Pr3_B-0.1um_66_15</strain>
    </source>
</reference>
<dbReference type="AlphaFoldDB" id="A0A933L485"/>
<dbReference type="EMBL" id="JACRAF010000027">
    <property type="protein sequence ID" value="MBI4922045.1"/>
    <property type="molecule type" value="Genomic_DNA"/>
</dbReference>
<protein>
    <submittedName>
        <fullName evidence="2">MaoC family dehydratase</fullName>
    </submittedName>
</protein>
<dbReference type="SUPFAM" id="SSF54637">
    <property type="entry name" value="Thioesterase/thiol ester dehydrase-isomerase"/>
    <property type="match status" value="1"/>
</dbReference>
<dbReference type="Gene3D" id="3.10.129.10">
    <property type="entry name" value="Hotdog Thioesterase"/>
    <property type="match status" value="1"/>
</dbReference>
<dbReference type="InterPro" id="IPR002539">
    <property type="entry name" value="MaoC-like_dom"/>
</dbReference>
<gene>
    <name evidence="2" type="ORF">HY834_09870</name>
</gene>
<sequence length="186" mass="20777">MTRWFEDITIDEAFPLGSHAFTEAEIIRFGQLYDPQYFHVDPEAARHSHFGGLVASGWHTVTVGHRYMVDALFAEEERLRGLGQEPGVSGPSPGVNKMEFRAPVRPGDTVSYTLTVTGKRPSNSIPGWGILFNTIEAANQRGELVYHAELVGFSKLRDYEMPLRLRLLMALTRLPVLGKLLAPRNG</sequence>
<dbReference type="InterPro" id="IPR052342">
    <property type="entry name" value="MCH/BMMD"/>
</dbReference>
<evidence type="ECO:0000313" key="3">
    <source>
        <dbReference type="Proteomes" id="UP000782610"/>
    </source>
</evidence>
<dbReference type="PANTHER" id="PTHR43664:SF1">
    <property type="entry name" value="BETA-METHYLMALYL-COA DEHYDRATASE"/>
    <property type="match status" value="1"/>
</dbReference>
<evidence type="ECO:0000313" key="2">
    <source>
        <dbReference type="EMBL" id="MBI4922045.1"/>
    </source>
</evidence>
<dbReference type="CDD" id="cd03454">
    <property type="entry name" value="YdeM"/>
    <property type="match status" value="1"/>
</dbReference>
<dbReference type="Proteomes" id="UP000782610">
    <property type="component" value="Unassembled WGS sequence"/>
</dbReference>
<dbReference type="Pfam" id="PF01575">
    <property type="entry name" value="MaoC_dehydratas"/>
    <property type="match status" value="1"/>
</dbReference>
<organism evidence="2 3">
    <name type="scientific">Devosia nanyangense</name>
    <dbReference type="NCBI Taxonomy" id="1228055"/>
    <lineage>
        <taxon>Bacteria</taxon>
        <taxon>Pseudomonadati</taxon>
        <taxon>Pseudomonadota</taxon>
        <taxon>Alphaproteobacteria</taxon>
        <taxon>Hyphomicrobiales</taxon>
        <taxon>Devosiaceae</taxon>
        <taxon>Devosia</taxon>
    </lineage>
</organism>
<feature type="domain" description="MaoC-like" evidence="1">
    <location>
        <begin position="20"/>
        <end position="122"/>
    </location>
</feature>
<dbReference type="InterPro" id="IPR029069">
    <property type="entry name" value="HotDog_dom_sf"/>
</dbReference>
<comment type="caution">
    <text evidence="2">The sequence shown here is derived from an EMBL/GenBank/DDBJ whole genome shotgun (WGS) entry which is preliminary data.</text>
</comment>
<evidence type="ECO:0000259" key="1">
    <source>
        <dbReference type="Pfam" id="PF01575"/>
    </source>
</evidence>